<dbReference type="RefSeq" id="WP_162619732.1">
    <property type="nucleotide sequence ID" value="NZ_PGFS01000001.1"/>
</dbReference>
<name>A0ABT6I868_9GAMM</name>
<dbReference type="EMBL" id="PGFS01000001">
    <property type="protein sequence ID" value="MDH4573687.1"/>
    <property type="molecule type" value="Genomic_DNA"/>
</dbReference>
<reference evidence="1" key="1">
    <citation type="journal article" date="2015" name="Antonie Van Leeuwenhoek">
        <title>Comparative 16S rRNA signatures and multilocus sequence analysis for the genus Salinicola and description of Salinicola acroporae sp. nov., isolated from coral Acropora digitifera.</title>
        <authorList>
            <person name="Lepcha R.T."/>
            <person name="Poddar A."/>
            <person name="Schumann P."/>
            <person name="Das S.K."/>
        </authorList>
    </citation>
    <scope>NUCLEOTIDE SEQUENCE</scope>
    <source>
        <strain evidence="1">S4-41</strain>
    </source>
</reference>
<dbReference type="Proteomes" id="UP001162135">
    <property type="component" value="Unassembled WGS sequence"/>
</dbReference>
<proteinExistence type="predicted"/>
<evidence type="ECO:0000313" key="1">
    <source>
        <dbReference type="EMBL" id="MDH4573687.1"/>
    </source>
</evidence>
<reference evidence="1" key="2">
    <citation type="submission" date="2017-11" db="EMBL/GenBank/DDBJ databases">
        <authorList>
            <person name="Das S.K."/>
        </authorList>
    </citation>
    <scope>NUCLEOTIDE SEQUENCE</scope>
    <source>
        <strain evidence="1">S4-41</strain>
    </source>
</reference>
<comment type="caution">
    <text evidence="1">The sequence shown here is derived from an EMBL/GenBank/DDBJ whole genome shotgun (WGS) entry which is preliminary data.</text>
</comment>
<gene>
    <name evidence="1" type="ORF">CUR86_15450</name>
</gene>
<keyword evidence="2" id="KW-1185">Reference proteome</keyword>
<evidence type="ECO:0000313" key="2">
    <source>
        <dbReference type="Proteomes" id="UP001162135"/>
    </source>
</evidence>
<accession>A0ABT6I868</accession>
<organism evidence="1 2">
    <name type="scientific">Salinicola acroporae</name>
    <dbReference type="NCBI Taxonomy" id="1541440"/>
    <lineage>
        <taxon>Bacteria</taxon>
        <taxon>Pseudomonadati</taxon>
        <taxon>Pseudomonadota</taxon>
        <taxon>Gammaproteobacteria</taxon>
        <taxon>Oceanospirillales</taxon>
        <taxon>Halomonadaceae</taxon>
        <taxon>Salinicola</taxon>
    </lineage>
</organism>
<protein>
    <submittedName>
        <fullName evidence="1">Uncharacterized protein</fullName>
    </submittedName>
</protein>
<sequence length="118" mass="13505">MREFVFDVVIRPTATSRRRWEALVPALPGLVVEASSDMEAFEEIQARLVPFLAERLAKGEGIPRQSRVGHYMDRYGLVFWQFLRVRLGPRRSGQSAVDPIFPDIDDLLMDLEMGALEE</sequence>